<dbReference type="InterPro" id="IPR028909">
    <property type="entry name" value="bL21-like"/>
</dbReference>
<keyword evidence="3 4" id="KW-0687">Ribonucleoprotein</keyword>
<comment type="function">
    <text evidence="4 5">This protein binds to 23S rRNA in the presence of protein L20.</text>
</comment>
<dbReference type="InterPro" id="IPR036164">
    <property type="entry name" value="bL21-like_sf"/>
</dbReference>
<dbReference type="NCBIfam" id="NF008916">
    <property type="entry name" value="PRK12278.1-4"/>
    <property type="match status" value="1"/>
</dbReference>
<keyword evidence="2 4" id="KW-0689">Ribosomal protein</keyword>
<dbReference type="Proteomes" id="UP001148313">
    <property type="component" value="Unassembled WGS sequence"/>
</dbReference>
<evidence type="ECO:0000256" key="2">
    <source>
        <dbReference type="ARBA" id="ARBA00022980"/>
    </source>
</evidence>
<reference evidence="7" key="1">
    <citation type="submission" date="2022-11" db="EMBL/GenBank/DDBJ databases">
        <title>Hoeflea poritis sp. nov., isolated from scleractinian coral Porites lutea.</title>
        <authorList>
            <person name="Zhang G."/>
            <person name="Wei Q."/>
            <person name="Cai L."/>
        </authorList>
    </citation>
    <scope>NUCLEOTIDE SEQUENCE</scope>
    <source>
        <strain evidence="7">E7-10</strain>
    </source>
</reference>
<gene>
    <name evidence="4" type="primary">rplU</name>
    <name evidence="7" type="ORF">OOZ53_09760</name>
</gene>
<dbReference type="InterPro" id="IPR001787">
    <property type="entry name" value="Ribosomal_bL21"/>
</dbReference>
<proteinExistence type="inferred from homology"/>
<dbReference type="Gene3D" id="1.10.150.20">
    <property type="entry name" value="5' to 3' exonuclease, C-terminal subdomain"/>
    <property type="match status" value="1"/>
</dbReference>
<name>A0ABT4VM15_9HYPH</name>
<keyword evidence="4 5" id="KW-0699">rRNA-binding</keyword>
<dbReference type="EMBL" id="JAPJZH010000005">
    <property type="protein sequence ID" value="MDA4845634.1"/>
    <property type="molecule type" value="Genomic_DNA"/>
</dbReference>
<sequence length="243" mass="26004">MFAVIKTGGKQYTVAADDVLKVERLAGDAGDIVEFNEVLMVGEGADAAIGKPFVDGALVTAEVVEQGRARKVIAFKKRRRQNSKRTRGHRQHETTIRISEILTGGAKPKKKAAAPKKAEAKKSDEAPKAKAAEKAKPAEQPKAAEKAKAAEKPKAEPKAKAATEEPAAIFSAPKGDADDLKKISGVGPVLEKKLHAFGVTQYAQIAAFTKDDIAKLDEALNFKGRIERDDWIGQAKALADEAK</sequence>
<dbReference type="PANTHER" id="PTHR21349:SF0">
    <property type="entry name" value="LARGE RIBOSOMAL SUBUNIT PROTEIN BL21M"/>
    <property type="match status" value="1"/>
</dbReference>
<evidence type="ECO:0000256" key="6">
    <source>
        <dbReference type="SAM" id="MobiDB-lite"/>
    </source>
</evidence>
<feature type="compositionally biased region" description="Basic residues" evidence="6">
    <location>
        <begin position="77"/>
        <end position="90"/>
    </location>
</feature>
<organism evidence="7 8">
    <name type="scientific">Hoeflea poritis</name>
    <dbReference type="NCBI Taxonomy" id="2993659"/>
    <lineage>
        <taxon>Bacteria</taxon>
        <taxon>Pseudomonadati</taxon>
        <taxon>Pseudomonadota</taxon>
        <taxon>Alphaproteobacteria</taxon>
        <taxon>Hyphomicrobiales</taxon>
        <taxon>Rhizobiaceae</taxon>
        <taxon>Hoeflea</taxon>
    </lineage>
</organism>
<keyword evidence="4 5" id="KW-0694">RNA-binding</keyword>
<dbReference type="HAMAP" id="MF_01363">
    <property type="entry name" value="Ribosomal_bL21"/>
    <property type="match status" value="1"/>
</dbReference>
<comment type="subunit">
    <text evidence="4">Part of the 50S ribosomal subunit. Contacts protein L20.</text>
</comment>
<dbReference type="RefSeq" id="WP_271089294.1">
    <property type="nucleotide sequence ID" value="NZ_JAPJZH010000005.1"/>
</dbReference>
<protein>
    <recommendedName>
        <fullName evidence="4">Large ribosomal subunit protein bL21</fullName>
    </recommendedName>
</protein>
<dbReference type="PANTHER" id="PTHR21349">
    <property type="entry name" value="50S RIBOSOMAL PROTEIN L21"/>
    <property type="match status" value="1"/>
</dbReference>
<evidence type="ECO:0000313" key="8">
    <source>
        <dbReference type="Proteomes" id="UP001148313"/>
    </source>
</evidence>
<dbReference type="SUPFAM" id="SSF141091">
    <property type="entry name" value="L21p-like"/>
    <property type="match status" value="1"/>
</dbReference>
<evidence type="ECO:0000256" key="4">
    <source>
        <dbReference type="HAMAP-Rule" id="MF_01363"/>
    </source>
</evidence>
<evidence type="ECO:0000256" key="5">
    <source>
        <dbReference type="RuleBase" id="RU000562"/>
    </source>
</evidence>
<accession>A0ABT4VM15</accession>
<dbReference type="NCBIfam" id="TIGR00061">
    <property type="entry name" value="L21"/>
    <property type="match status" value="1"/>
</dbReference>
<dbReference type="GO" id="GO:0005840">
    <property type="term" value="C:ribosome"/>
    <property type="evidence" value="ECO:0007669"/>
    <property type="project" value="UniProtKB-KW"/>
</dbReference>
<feature type="region of interest" description="Disordered" evidence="6">
    <location>
        <begin position="77"/>
        <end position="175"/>
    </location>
</feature>
<comment type="similarity">
    <text evidence="1 4 5">Belongs to the bacterial ribosomal protein bL21 family.</text>
</comment>
<evidence type="ECO:0000313" key="7">
    <source>
        <dbReference type="EMBL" id="MDA4845634.1"/>
    </source>
</evidence>
<evidence type="ECO:0000256" key="3">
    <source>
        <dbReference type="ARBA" id="ARBA00023274"/>
    </source>
</evidence>
<feature type="compositionally biased region" description="Basic and acidic residues" evidence="6">
    <location>
        <begin position="116"/>
        <end position="163"/>
    </location>
</feature>
<dbReference type="Pfam" id="PF00829">
    <property type="entry name" value="Ribosomal_L21p"/>
    <property type="match status" value="1"/>
</dbReference>
<comment type="caution">
    <text evidence="7">The sequence shown here is derived from an EMBL/GenBank/DDBJ whole genome shotgun (WGS) entry which is preliminary data.</text>
</comment>
<keyword evidence="8" id="KW-1185">Reference proteome</keyword>
<evidence type="ECO:0000256" key="1">
    <source>
        <dbReference type="ARBA" id="ARBA00008563"/>
    </source>
</evidence>